<dbReference type="RefSeq" id="WP_144869807.1">
    <property type="nucleotide sequence ID" value="NZ_LR213881.1"/>
</dbReference>
<evidence type="ECO:0000313" key="1">
    <source>
        <dbReference type="EMBL" id="VEP11953.1"/>
    </source>
</evidence>
<evidence type="ECO:0000313" key="2">
    <source>
        <dbReference type="Proteomes" id="UP000320055"/>
    </source>
</evidence>
<reference evidence="1 2" key="1">
    <citation type="submission" date="2019-01" db="EMBL/GenBank/DDBJ databases">
        <authorList>
            <person name="Brito A."/>
        </authorList>
    </citation>
    <scope>NUCLEOTIDE SEQUENCE [LARGE SCALE GENOMIC DNA]</scope>
    <source>
        <strain evidence="1">1</strain>
    </source>
</reference>
<organism evidence="1 2">
    <name type="scientific">Hyella patelloides LEGE 07179</name>
    <dbReference type="NCBI Taxonomy" id="945734"/>
    <lineage>
        <taxon>Bacteria</taxon>
        <taxon>Bacillati</taxon>
        <taxon>Cyanobacteriota</taxon>
        <taxon>Cyanophyceae</taxon>
        <taxon>Pleurocapsales</taxon>
        <taxon>Hyellaceae</taxon>
        <taxon>Hyella</taxon>
    </lineage>
</organism>
<dbReference type="PROSITE" id="PS51257">
    <property type="entry name" value="PROKAR_LIPOPROTEIN"/>
    <property type="match status" value="1"/>
</dbReference>
<accession>A0A563VKU3</accession>
<dbReference type="AlphaFoldDB" id="A0A563VKU3"/>
<name>A0A563VKU3_9CYAN</name>
<protein>
    <recommendedName>
        <fullName evidence="3">DUF2264 domain-containing protein</fullName>
    </recommendedName>
</protein>
<dbReference type="OrthoDB" id="568873at2"/>
<gene>
    <name evidence="1" type="ORF">H1P_1280008</name>
</gene>
<dbReference type="Proteomes" id="UP000320055">
    <property type="component" value="Unassembled WGS sequence"/>
</dbReference>
<proteinExistence type="predicted"/>
<keyword evidence="2" id="KW-1185">Reference proteome</keyword>
<sequence length="655" mass="75904">MLNSKFLSNNCIRNFFSITLVVGCQIALPCIAQDLESEKLWQQKSQLVIDHLADNYVIPRSGDLGKYVMPGLIAYRWRYPDNDWQAKQKQQLQLLANKKPEDFYTNSEAFNSPGMTRLLYLYPQDKLLQQVEQQYFNYLFPPVDRVEKYNFWSSGGTENFVNMLRTSGYLLAQKATPLKLPKVQKRLTTKEKWLRQKARKTYQRGVAEWDSSSYTVFNLIGWLNVYDFAENEEIKAIAKAVLDYYASAVALKYTHGVYGGAEQRGGSAISSFNSYTDYLGWFWFSEYIPSEDSFFDWPQYIQLIHPATSSYRPPQEAIALARKQQPTSSFYQNAKAQYNLAKLEIPEVFYIGKTYTLGTALVNVGEQVVNWKLVSYPTTPEQALVVTGSNSFGKNNSKNGMGKTIFDRYLQHHNILVQMSYVPEEVTSQLKKQQFRQFIVNVINNIPCGNTCRHLLRSKVNKSILPITYPIAKQNNKYYVTNYLSFPENTKIINRQGTYFVQLNETYLAIAPFPPQPNLKPQVKEKNNRVYLESTAPLDTLTGFVVEVGNKLEHQSFSEFQNLVSHKTQLDLKQLDWEKIRYRTIDNQQLLIDYEKSQLQATLKVNSEPVTFQHPYLYQGKNLQLKNRILTLKSAESVYQVNFQNEVPIFKRTEK</sequence>
<evidence type="ECO:0008006" key="3">
    <source>
        <dbReference type="Google" id="ProtNLM"/>
    </source>
</evidence>
<dbReference type="EMBL" id="CAACVJ010000033">
    <property type="protein sequence ID" value="VEP11953.1"/>
    <property type="molecule type" value="Genomic_DNA"/>
</dbReference>